<organism evidence="3 4">
    <name type="scientific">Haloferula luteola</name>
    <dbReference type="NCBI Taxonomy" id="595692"/>
    <lineage>
        <taxon>Bacteria</taxon>
        <taxon>Pseudomonadati</taxon>
        <taxon>Verrucomicrobiota</taxon>
        <taxon>Verrucomicrobiia</taxon>
        <taxon>Verrucomicrobiales</taxon>
        <taxon>Verrucomicrobiaceae</taxon>
        <taxon>Haloferula</taxon>
    </lineage>
</organism>
<evidence type="ECO:0000259" key="2">
    <source>
        <dbReference type="Pfam" id="PF03781"/>
    </source>
</evidence>
<dbReference type="PANTHER" id="PTHR23150:SF19">
    <property type="entry name" value="FORMYLGLYCINE-GENERATING ENZYME"/>
    <property type="match status" value="1"/>
</dbReference>
<gene>
    <name evidence="3" type="ORF">HNR46_001762</name>
</gene>
<dbReference type="Pfam" id="PF03781">
    <property type="entry name" value="FGE-sulfatase"/>
    <property type="match status" value="1"/>
</dbReference>
<dbReference type="RefSeq" id="WP_184017770.1">
    <property type="nucleotide sequence ID" value="NZ_JACHFD010000007.1"/>
</dbReference>
<dbReference type="Proteomes" id="UP000557717">
    <property type="component" value="Unassembled WGS sequence"/>
</dbReference>
<name>A0A840V0K9_9BACT</name>
<dbReference type="GO" id="GO:0120147">
    <property type="term" value="F:formylglycine-generating oxidase activity"/>
    <property type="evidence" value="ECO:0007669"/>
    <property type="project" value="TreeGrafter"/>
</dbReference>
<dbReference type="SUPFAM" id="SSF56436">
    <property type="entry name" value="C-type lectin-like"/>
    <property type="match status" value="1"/>
</dbReference>
<dbReference type="EMBL" id="JACHFD010000007">
    <property type="protein sequence ID" value="MBB5351525.1"/>
    <property type="molecule type" value="Genomic_DNA"/>
</dbReference>
<protein>
    <submittedName>
        <fullName evidence="3">Formylglycine-generating enzyme required for sulfatase activity</fullName>
    </submittedName>
</protein>
<dbReference type="Gene3D" id="3.90.1580.10">
    <property type="entry name" value="paralog of FGE (formylglycine-generating enzyme)"/>
    <property type="match status" value="1"/>
</dbReference>
<dbReference type="InterPro" id="IPR016187">
    <property type="entry name" value="CTDL_fold"/>
</dbReference>
<feature type="compositionally biased region" description="Low complexity" evidence="1">
    <location>
        <begin position="299"/>
        <end position="313"/>
    </location>
</feature>
<keyword evidence="4" id="KW-1185">Reference proteome</keyword>
<dbReference type="AlphaFoldDB" id="A0A840V0K9"/>
<accession>A0A840V0K9</accession>
<sequence length="347" mass="38226">MTPRIWQPDDPTPGWLQAEKDSDLTIHLPLEENLVVPLHFRRIPAGGFRMGQRGGPHDEEPVHLVRIPQPFYLGTFAITQVQYRAMAMACLADLSAIEHNLGIDPSEYKGDLHPVENVSWEDADAIARWLTHSGLLPAGWHSALPPEAHWEYACRAGTDTEYWSGDGAAALKEVGWFSDNNTGKSHPVGELPANSRGLHDMHGNVMEWCADVWDAKAYRKRPDGWVAREGDEADAGDDATYLNEVERKKGDRDRVLRGGTWVSTAGMCRSAYRDRLMPVYRLWCIGFRLCVFPGSDDPAAGGPRAAESAAAAVEPRDEVQQAQAGDEATAVNLSHATLPPRSGGEIF</sequence>
<comment type="caution">
    <text evidence="3">The sequence shown here is derived from an EMBL/GenBank/DDBJ whole genome shotgun (WGS) entry which is preliminary data.</text>
</comment>
<proteinExistence type="predicted"/>
<reference evidence="3 4" key="1">
    <citation type="submission" date="2020-08" db="EMBL/GenBank/DDBJ databases">
        <title>Genomic Encyclopedia of Type Strains, Phase IV (KMG-IV): sequencing the most valuable type-strain genomes for metagenomic binning, comparative biology and taxonomic classification.</title>
        <authorList>
            <person name="Goeker M."/>
        </authorList>
    </citation>
    <scope>NUCLEOTIDE SEQUENCE [LARGE SCALE GENOMIC DNA]</scope>
    <source>
        <strain evidence="3 4">YC6886</strain>
    </source>
</reference>
<feature type="region of interest" description="Disordered" evidence="1">
    <location>
        <begin position="298"/>
        <end position="347"/>
    </location>
</feature>
<dbReference type="InterPro" id="IPR042095">
    <property type="entry name" value="SUMF_sf"/>
</dbReference>
<evidence type="ECO:0000313" key="4">
    <source>
        <dbReference type="Proteomes" id="UP000557717"/>
    </source>
</evidence>
<dbReference type="InterPro" id="IPR005532">
    <property type="entry name" value="SUMF_dom"/>
</dbReference>
<feature type="domain" description="Sulfatase-modifying factor enzyme-like" evidence="2">
    <location>
        <begin position="42"/>
        <end position="289"/>
    </location>
</feature>
<evidence type="ECO:0000313" key="3">
    <source>
        <dbReference type="EMBL" id="MBB5351525.1"/>
    </source>
</evidence>
<dbReference type="PANTHER" id="PTHR23150">
    <property type="entry name" value="SULFATASE MODIFYING FACTOR 1, 2"/>
    <property type="match status" value="1"/>
</dbReference>
<evidence type="ECO:0000256" key="1">
    <source>
        <dbReference type="SAM" id="MobiDB-lite"/>
    </source>
</evidence>
<dbReference type="InterPro" id="IPR051043">
    <property type="entry name" value="Sulfatase_Mod_Factor_Kinase"/>
</dbReference>